<proteinExistence type="predicted"/>
<dbReference type="Gene3D" id="2.60.40.420">
    <property type="entry name" value="Cupredoxins - blue copper proteins"/>
    <property type="match status" value="1"/>
</dbReference>
<keyword evidence="1" id="KW-0732">Signal</keyword>
<dbReference type="InterPro" id="IPR008972">
    <property type="entry name" value="Cupredoxin"/>
</dbReference>
<feature type="signal peptide" evidence="1">
    <location>
        <begin position="1"/>
        <end position="19"/>
    </location>
</feature>
<dbReference type="GO" id="GO:0005886">
    <property type="term" value="C:plasma membrane"/>
    <property type="evidence" value="ECO:0007669"/>
    <property type="project" value="TreeGrafter"/>
</dbReference>
<dbReference type="Pfam" id="PF02298">
    <property type="entry name" value="Cu_bind_like"/>
    <property type="match status" value="1"/>
</dbReference>
<dbReference type="PROSITE" id="PS51485">
    <property type="entry name" value="PHYTOCYANIN"/>
    <property type="match status" value="1"/>
</dbReference>
<dbReference type="SUPFAM" id="SSF49503">
    <property type="entry name" value="Cupredoxins"/>
    <property type="match status" value="1"/>
</dbReference>
<dbReference type="Proteomes" id="UP001438707">
    <property type="component" value="Unassembled WGS sequence"/>
</dbReference>
<evidence type="ECO:0000313" key="3">
    <source>
        <dbReference type="EMBL" id="KAK9822961.1"/>
    </source>
</evidence>
<keyword evidence="4" id="KW-1185">Reference proteome</keyword>
<feature type="domain" description="Phytocyanin" evidence="2">
    <location>
        <begin position="20"/>
        <end position="115"/>
    </location>
</feature>
<organism evidence="3 4">
    <name type="scientific">Apatococcus lobatus</name>
    <dbReference type="NCBI Taxonomy" id="904363"/>
    <lineage>
        <taxon>Eukaryota</taxon>
        <taxon>Viridiplantae</taxon>
        <taxon>Chlorophyta</taxon>
        <taxon>core chlorophytes</taxon>
        <taxon>Trebouxiophyceae</taxon>
        <taxon>Chlorellales</taxon>
        <taxon>Chlorellaceae</taxon>
        <taxon>Apatococcus</taxon>
    </lineage>
</organism>
<dbReference type="InterPro" id="IPR003245">
    <property type="entry name" value="Phytocyanin_dom"/>
</dbReference>
<dbReference type="AlphaFoldDB" id="A0AAW1QN95"/>
<gene>
    <name evidence="3" type="ORF">WJX74_009235</name>
</gene>
<dbReference type="GO" id="GO:0009055">
    <property type="term" value="F:electron transfer activity"/>
    <property type="evidence" value="ECO:0007669"/>
    <property type="project" value="InterPro"/>
</dbReference>
<dbReference type="EMBL" id="JALJOS010000029">
    <property type="protein sequence ID" value="KAK9822961.1"/>
    <property type="molecule type" value="Genomic_DNA"/>
</dbReference>
<accession>A0AAW1QN95</accession>
<name>A0AAW1QN95_9CHLO</name>
<comment type="caution">
    <text evidence="3">The sequence shown here is derived from an EMBL/GenBank/DDBJ whole genome shotgun (WGS) entry which is preliminary data.</text>
</comment>
<feature type="chain" id="PRO_5043576033" description="Phytocyanin domain-containing protein" evidence="1">
    <location>
        <begin position="20"/>
        <end position="115"/>
    </location>
</feature>
<dbReference type="InterPro" id="IPR039391">
    <property type="entry name" value="Phytocyanin-like"/>
</dbReference>
<dbReference type="PANTHER" id="PTHR33021:SF339">
    <property type="entry name" value="OS07G0570600 PROTEIN"/>
    <property type="match status" value="1"/>
</dbReference>
<dbReference type="PANTHER" id="PTHR33021">
    <property type="entry name" value="BLUE COPPER PROTEIN"/>
    <property type="match status" value="1"/>
</dbReference>
<reference evidence="3 4" key="1">
    <citation type="journal article" date="2024" name="Nat. Commun.">
        <title>Phylogenomics reveals the evolutionary origins of lichenization in chlorophyte algae.</title>
        <authorList>
            <person name="Puginier C."/>
            <person name="Libourel C."/>
            <person name="Otte J."/>
            <person name="Skaloud P."/>
            <person name="Haon M."/>
            <person name="Grisel S."/>
            <person name="Petersen M."/>
            <person name="Berrin J.G."/>
            <person name="Delaux P.M."/>
            <person name="Dal Grande F."/>
            <person name="Keller J."/>
        </authorList>
    </citation>
    <scope>NUCLEOTIDE SEQUENCE [LARGE SCALE GENOMIC DNA]</scope>
    <source>
        <strain evidence="3 4">SAG 2145</strain>
    </source>
</reference>
<evidence type="ECO:0000256" key="1">
    <source>
        <dbReference type="SAM" id="SignalP"/>
    </source>
</evidence>
<sequence length="115" mass="12111">MAWLLLLAGLLAAIACVQAADVVIGGDGGWNNDQMYNPIYAKMGDVLVFNYKSGRHNVMQTSSLSCSALSQAKSLAATNDPTPIRVPLTAAGPTYYACSVEDPCDDGQLVQVNTT</sequence>
<protein>
    <recommendedName>
        <fullName evidence="2">Phytocyanin domain-containing protein</fullName>
    </recommendedName>
</protein>
<evidence type="ECO:0000313" key="4">
    <source>
        <dbReference type="Proteomes" id="UP001438707"/>
    </source>
</evidence>
<evidence type="ECO:0000259" key="2">
    <source>
        <dbReference type="PROSITE" id="PS51485"/>
    </source>
</evidence>